<dbReference type="EMBL" id="MLJW01002609">
    <property type="protein sequence ID" value="OIQ74146.1"/>
    <property type="molecule type" value="Genomic_DNA"/>
</dbReference>
<dbReference type="AlphaFoldDB" id="A0A1J5PSP0"/>
<proteinExistence type="predicted"/>
<evidence type="ECO:0000313" key="1">
    <source>
        <dbReference type="EMBL" id="OIQ74146.1"/>
    </source>
</evidence>
<comment type="caution">
    <text evidence="1">The sequence shown here is derived from an EMBL/GenBank/DDBJ whole genome shotgun (WGS) entry which is preliminary data.</text>
</comment>
<gene>
    <name evidence="1" type="ORF">GALL_442120</name>
</gene>
<protein>
    <submittedName>
        <fullName evidence="1">Uncharacterized protein</fullName>
    </submittedName>
</protein>
<accession>A0A1J5PSP0</accession>
<organism evidence="1">
    <name type="scientific">mine drainage metagenome</name>
    <dbReference type="NCBI Taxonomy" id="410659"/>
    <lineage>
        <taxon>unclassified sequences</taxon>
        <taxon>metagenomes</taxon>
        <taxon>ecological metagenomes</taxon>
    </lineage>
</organism>
<sequence length="43" mass="4655">MPSITLMMSAILREASLMPRMVSTTWATTWPPCTATLLALTAS</sequence>
<reference evidence="1" key="1">
    <citation type="submission" date="2016-10" db="EMBL/GenBank/DDBJ databases">
        <title>Sequence of Gallionella enrichment culture.</title>
        <authorList>
            <person name="Poehlein A."/>
            <person name="Muehling M."/>
            <person name="Daniel R."/>
        </authorList>
    </citation>
    <scope>NUCLEOTIDE SEQUENCE</scope>
</reference>
<name>A0A1J5PSP0_9ZZZZ</name>